<dbReference type="CDD" id="cd03784">
    <property type="entry name" value="GT1_Gtf-like"/>
    <property type="match status" value="1"/>
</dbReference>
<keyword evidence="6" id="KW-1185">Reference proteome</keyword>
<reference evidence="5" key="1">
    <citation type="submission" date="2022-03" db="EMBL/GenBank/DDBJ databases">
        <title>A functionally conserved STORR gene fusion in Papaver species that diverged 16.8 million years ago.</title>
        <authorList>
            <person name="Catania T."/>
        </authorList>
    </citation>
    <scope>NUCLEOTIDE SEQUENCE</scope>
    <source>
        <strain evidence="5">S-191538</strain>
    </source>
</reference>
<protein>
    <recommendedName>
        <fullName evidence="4">Glycosyltransferase N-terminal domain-containing protein</fullName>
    </recommendedName>
</protein>
<comment type="caution">
    <text evidence="5">The sequence shown here is derived from an EMBL/GenBank/DDBJ whole genome shotgun (WGS) entry which is preliminary data.</text>
</comment>
<evidence type="ECO:0000256" key="1">
    <source>
        <dbReference type="ARBA" id="ARBA00009995"/>
    </source>
</evidence>
<dbReference type="Gene3D" id="3.40.50.2000">
    <property type="entry name" value="Glycogen Phosphorylase B"/>
    <property type="match status" value="2"/>
</dbReference>
<dbReference type="InterPro" id="IPR058980">
    <property type="entry name" value="Glyco_transf_N"/>
</dbReference>
<sequence>MASHNQDQDQLHIVMVPWLAFGHLNPFLELSVSLANMGHHISFITTPRNIQRLLPNLSPNLHSSSRISFVSLPLPKDENLRDQAESTIDLPSEEVPYLKRAYDGLEGPVSSFLETSKPDWIIHDFAPYWLPAIASRLNIPCCFFTIFNASVNCFFGPPSVFWESGENDTSSEKKKPMDLTVPPSWIPFPSNLAFRSYEFGKVFGTVEIKLSGVTDGHRISSAINGCEIMAIRSCLEVESEFLALLGNLFKKQVIPVGLLPPPPPSPDMINELGDTHEEWVQMRKWLDKQEQGSVVYIALGTEAALSQLEITELALGLELSKLPFFWVLRKPTGSTEDPLNMLPVGFVERSRENGFMCMSWAPQMRILQHPAIGGFLNHCGWSSVIEALGFGCPLILLPMVNDQPLNARTMVWKEMGLEIERNEEDGSFSRESVAKSLRSVMVNADGEKYRCKARELKQVFGNELLNDGYVEKFCHYLKEHKRSQIG</sequence>
<dbReference type="Pfam" id="PF00201">
    <property type="entry name" value="UDPGT"/>
    <property type="match status" value="1"/>
</dbReference>
<dbReference type="FunFam" id="3.40.50.2000:FF:000037">
    <property type="entry name" value="Glycosyltransferase"/>
    <property type="match status" value="1"/>
</dbReference>
<evidence type="ECO:0000256" key="2">
    <source>
        <dbReference type="ARBA" id="ARBA00022676"/>
    </source>
</evidence>
<evidence type="ECO:0000259" key="4">
    <source>
        <dbReference type="Pfam" id="PF26168"/>
    </source>
</evidence>
<dbReference type="SUPFAM" id="SSF53756">
    <property type="entry name" value="UDP-Glycosyltransferase/glycogen phosphorylase"/>
    <property type="match status" value="1"/>
</dbReference>
<dbReference type="EMBL" id="JAJJMA010074762">
    <property type="protein sequence ID" value="MCL7028015.1"/>
    <property type="molecule type" value="Genomic_DNA"/>
</dbReference>
<dbReference type="GO" id="GO:0035251">
    <property type="term" value="F:UDP-glucosyltransferase activity"/>
    <property type="evidence" value="ECO:0007669"/>
    <property type="project" value="InterPro"/>
</dbReference>
<keyword evidence="2" id="KW-0328">Glycosyltransferase</keyword>
<name>A0AA41S389_PAPNU</name>
<proteinExistence type="inferred from homology"/>
<evidence type="ECO:0000256" key="3">
    <source>
        <dbReference type="ARBA" id="ARBA00022679"/>
    </source>
</evidence>
<keyword evidence="3" id="KW-0808">Transferase</keyword>
<accession>A0AA41S389</accession>
<dbReference type="Pfam" id="PF26168">
    <property type="entry name" value="Glyco_transf_N"/>
    <property type="match status" value="1"/>
</dbReference>
<evidence type="ECO:0000313" key="5">
    <source>
        <dbReference type="EMBL" id="MCL7028015.1"/>
    </source>
</evidence>
<dbReference type="AlphaFoldDB" id="A0AA41S389"/>
<dbReference type="PANTHER" id="PTHR48049:SF60">
    <property type="entry name" value="UDP-GLYCOSYLTRANSFERASE 91B1"/>
    <property type="match status" value="1"/>
</dbReference>
<dbReference type="Proteomes" id="UP001177140">
    <property type="component" value="Unassembled WGS sequence"/>
</dbReference>
<evidence type="ECO:0000313" key="6">
    <source>
        <dbReference type="Proteomes" id="UP001177140"/>
    </source>
</evidence>
<gene>
    <name evidence="5" type="ORF">MKW94_014504</name>
</gene>
<organism evidence="5 6">
    <name type="scientific">Papaver nudicaule</name>
    <name type="common">Iceland poppy</name>
    <dbReference type="NCBI Taxonomy" id="74823"/>
    <lineage>
        <taxon>Eukaryota</taxon>
        <taxon>Viridiplantae</taxon>
        <taxon>Streptophyta</taxon>
        <taxon>Embryophyta</taxon>
        <taxon>Tracheophyta</taxon>
        <taxon>Spermatophyta</taxon>
        <taxon>Magnoliopsida</taxon>
        <taxon>Ranunculales</taxon>
        <taxon>Papaveraceae</taxon>
        <taxon>Papaveroideae</taxon>
        <taxon>Papaver</taxon>
    </lineage>
</organism>
<comment type="similarity">
    <text evidence="1">Belongs to the UDP-glycosyltransferase family.</text>
</comment>
<dbReference type="InterPro" id="IPR050481">
    <property type="entry name" value="UDP-glycosyltransf_plant"/>
</dbReference>
<dbReference type="FunFam" id="3.40.50.2000:FF:000088">
    <property type="entry name" value="Glycosyltransferase"/>
    <property type="match status" value="1"/>
</dbReference>
<feature type="domain" description="Glycosyltransferase N-terminal" evidence="4">
    <location>
        <begin position="10"/>
        <end position="115"/>
    </location>
</feature>
<dbReference type="PANTHER" id="PTHR48049">
    <property type="entry name" value="GLYCOSYLTRANSFERASE"/>
    <property type="match status" value="1"/>
</dbReference>
<dbReference type="InterPro" id="IPR002213">
    <property type="entry name" value="UDP_glucos_trans"/>
</dbReference>